<dbReference type="Pfam" id="PF07734">
    <property type="entry name" value="FBA_1"/>
    <property type="match status" value="1"/>
</dbReference>
<dbReference type="SUPFAM" id="SSF50965">
    <property type="entry name" value="Galactose oxidase, central domain"/>
    <property type="match status" value="1"/>
</dbReference>
<dbReference type="SMART" id="SM00256">
    <property type="entry name" value="FBOX"/>
    <property type="match status" value="1"/>
</dbReference>
<feature type="domain" description="F-box" evidence="1">
    <location>
        <begin position="1"/>
        <end position="51"/>
    </location>
</feature>
<evidence type="ECO:0000259" key="1">
    <source>
        <dbReference type="PROSITE" id="PS50181"/>
    </source>
</evidence>
<dbReference type="GeneID" id="111446409"/>
<dbReference type="SUPFAM" id="SSF81383">
    <property type="entry name" value="F-box domain"/>
    <property type="match status" value="1"/>
</dbReference>
<dbReference type="CDD" id="cd22157">
    <property type="entry name" value="F-box_AtFBW1-like"/>
    <property type="match status" value="1"/>
</dbReference>
<dbReference type="PANTHER" id="PTHR31672">
    <property type="entry name" value="BNACNNG10540D PROTEIN"/>
    <property type="match status" value="1"/>
</dbReference>
<protein>
    <submittedName>
        <fullName evidence="3">F-box/kelch-repeat protein At3g17530-like</fullName>
    </submittedName>
</protein>
<dbReference type="PANTHER" id="PTHR31672:SF13">
    <property type="entry name" value="F-BOX PROTEIN CPR30-LIKE"/>
    <property type="match status" value="1"/>
</dbReference>
<dbReference type="Proteomes" id="UP000504609">
    <property type="component" value="Unplaced"/>
</dbReference>
<accession>A0A6J1FK05</accession>
<evidence type="ECO:0000313" key="3">
    <source>
        <dbReference type="RefSeq" id="XP_022941026.1"/>
    </source>
</evidence>
<dbReference type="PROSITE" id="PS50181">
    <property type="entry name" value="FBOX"/>
    <property type="match status" value="1"/>
</dbReference>
<reference evidence="3" key="1">
    <citation type="submission" date="2025-08" db="UniProtKB">
        <authorList>
            <consortium name="RefSeq"/>
        </authorList>
    </citation>
    <scope>IDENTIFICATION</scope>
    <source>
        <tissue evidence="3">Young leaves</tissue>
    </source>
</reference>
<dbReference type="InterPro" id="IPR036047">
    <property type="entry name" value="F-box-like_dom_sf"/>
</dbReference>
<sequence length="381" mass="43821">MATQDHLPEDLVVEILSWLPAKSLVRFKSVCRSWYVTITDHNFAHKHFSNSFPNHILLKRLVTSESNNKEYVYSFLPYPLHLSGSVLNIFYPYLCYYPDECEISNYDIRGHSHGLVCLSDLYTGIYLWNPSTADIRELPPTIILAEPALTSVTNAVGFGYNSKTGDLKVVRVMYHADMTDMVRFIEVDHLPRVEIFDLSKNRWREIQTPVCGFVIWNPSFEMYYEGMFYWWAEDDDTEFILSFDMSEEVFGRISVPESFELDDEKYRSAGTLNGSMVLFHYPKSGDERRFDIWKMEKDFVGVSWTKVFTIAPGFGIEKPLAFVSSAELLMEASEGQVVLHNINTQEVKDIPMEGNPPATFIRAVVFIQSLFSVMGGNNIAY</sequence>
<name>A0A6J1FK05_CUCMO</name>
<dbReference type="InterPro" id="IPR006527">
    <property type="entry name" value="F-box-assoc_dom_typ1"/>
</dbReference>
<dbReference type="NCBIfam" id="TIGR01640">
    <property type="entry name" value="F_box_assoc_1"/>
    <property type="match status" value="1"/>
</dbReference>
<dbReference type="InterPro" id="IPR050796">
    <property type="entry name" value="SCF_F-box_component"/>
</dbReference>
<proteinExistence type="predicted"/>
<dbReference type="KEGG" id="cmos:111446409"/>
<dbReference type="AlphaFoldDB" id="A0A6J1FK05"/>
<dbReference type="InterPro" id="IPR001810">
    <property type="entry name" value="F-box_dom"/>
</dbReference>
<gene>
    <name evidence="3" type="primary">LOC111446409</name>
</gene>
<organism evidence="2 3">
    <name type="scientific">Cucurbita moschata</name>
    <name type="common">Winter crookneck squash</name>
    <name type="synonym">Cucurbita pepo var. moschata</name>
    <dbReference type="NCBI Taxonomy" id="3662"/>
    <lineage>
        <taxon>Eukaryota</taxon>
        <taxon>Viridiplantae</taxon>
        <taxon>Streptophyta</taxon>
        <taxon>Embryophyta</taxon>
        <taxon>Tracheophyta</taxon>
        <taxon>Spermatophyta</taxon>
        <taxon>Magnoliopsida</taxon>
        <taxon>eudicotyledons</taxon>
        <taxon>Gunneridae</taxon>
        <taxon>Pentapetalae</taxon>
        <taxon>rosids</taxon>
        <taxon>fabids</taxon>
        <taxon>Cucurbitales</taxon>
        <taxon>Cucurbitaceae</taxon>
        <taxon>Cucurbiteae</taxon>
        <taxon>Cucurbita</taxon>
    </lineage>
</organism>
<evidence type="ECO:0000313" key="2">
    <source>
        <dbReference type="Proteomes" id="UP000504609"/>
    </source>
</evidence>
<dbReference type="RefSeq" id="XP_022941026.1">
    <property type="nucleotide sequence ID" value="XM_023085258.1"/>
</dbReference>
<dbReference type="Gene3D" id="1.20.1280.50">
    <property type="match status" value="1"/>
</dbReference>
<dbReference type="Pfam" id="PF00646">
    <property type="entry name" value="F-box"/>
    <property type="match status" value="1"/>
</dbReference>
<dbReference type="InterPro" id="IPR017451">
    <property type="entry name" value="F-box-assoc_interact_dom"/>
</dbReference>
<keyword evidence="2" id="KW-1185">Reference proteome</keyword>
<dbReference type="InterPro" id="IPR011043">
    <property type="entry name" value="Gal_Oxase/kelch_b-propeller"/>
</dbReference>